<keyword evidence="1" id="KW-0812">Transmembrane</keyword>
<reference evidence="3 4" key="1">
    <citation type="journal article" date="2013" name="Mar. Genomics">
        <title>Expression of sulfatases in Rhodopirellula baltica and the diversity of sulfatases in the genus Rhodopirellula.</title>
        <authorList>
            <person name="Wegner C.E."/>
            <person name="Richter-Heitmann T."/>
            <person name="Klindworth A."/>
            <person name="Klockow C."/>
            <person name="Richter M."/>
            <person name="Achstetter T."/>
            <person name="Glockner F.O."/>
            <person name="Harder J."/>
        </authorList>
    </citation>
    <scope>NUCLEOTIDE SEQUENCE [LARGE SCALE GENOMIC DNA]</scope>
    <source>
        <strain evidence="3 4">SM41</strain>
    </source>
</reference>
<sequence>MSWEASSFLQSSVMKILQTYRVSFGRVVWLFACLFVWGCLSLSVVGMWGAGRALLADEVKITIETKTDRVEVESSKDAKPPFTGQRPAVDVSILLDTSNSMDGLINQARSQLWNIVQEFAEAKKSGKTPLLRVSIFEYGNSRLPASEDYLRQVVPLTDDLDKVSEALFALRTSGGDEYCGSVITEAIKRLDWSHEPNAYKAIFIAGNEPFDQGPVDFREACKRAIGDGVVVNTIHCGNYNQGVRGKWQEGAKLAEGKFLNINQDEKVVRLKSPHDKIIIELNAKLNKTYLWYGSKVDRLKYANNQKVQDSNAGRGLSSRAAIKSSALYRNVGRDLVDTYEEDPSILERLDEEELPAELKGLSAEERVERIEDMLKERARIKAKLAEVSKERAEFVAQRMKEMPMSRDSVTLGDAFSDAIGQQLQASGFEVAK</sequence>
<evidence type="ECO:0000313" key="4">
    <source>
        <dbReference type="Proteomes" id="UP000011885"/>
    </source>
</evidence>
<keyword evidence="4" id="KW-1185">Reference proteome</keyword>
<evidence type="ECO:0000259" key="2">
    <source>
        <dbReference type="PROSITE" id="PS50234"/>
    </source>
</evidence>
<dbReference type="SUPFAM" id="SSF53300">
    <property type="entry name" value="vWA-like"/>
    <property type="match status" value="1"/>
</dbReference>
<dbReference type="AlphaFoldDB" id="M5TY01"/>
<feature type="domain" description="VWFA" evidence="2">
    <location>
        <begin position="90"/>
        <end position="277"/>
    </location>
</feature>
<evidence type="ECO:0000313" key="3">
    <source>
        <dbReference type="EMBL" id="EMI54065.1"/>
    </source>
</evidence>
<dbReference type="EMBL" id="ANOH01000306">
    <property type="protein sequence ID" value="EMI54065.1"/>
    <property type="molecule type" value="Genomic_DNA"/>
</dbReference>
<proteinExistence type="predicted"/>
<comment type="caution">
    <text evidence="3">The sequence shown here is derived from an EMBL/GenBank/DDBJ whole genome shotgun (WGS) entry which is preliminary data.</text>
</comment>
<accession>M5TY01</accession>
<evidence type="ECO:0000256" key="1">
    <source>
        <dbReference type="SAM" id="Phobius"/>
    </source>
</evidence>
<gene>
    <name evidence="3" type="ORF">RSSM_04511</name>
</gene>
<dbReference type="SMART" id="SM00327">
    <property type="entry name" value="VWA"/>
    <property type="match status" value="1"/>
</dbReference>
<dbReference type="InterPro" id="IPR002035">
    <property type="entry name" value="VWF_A"/>
</dbReference>
<dbReference type="PROSITE" id="PS50234">
    <property type="entry name" value="VWFA"/>
    <property type="match status" value="1"/>
</dbReference>
<feature type="transmembrane region" description="Helical" evidence="1">
    <location>
        <begin position="27"/>
        <end position="50"/>
    </location>
</feature>
<dbReference type="Pfam" id="PF00092">
    <property type="entry name" value="VWA"/>
    <property type="match status" value="1"/>
</dbReference>
<dbReference type="Proteomes" id="UP000011885">
    <property type="component" value="Unassembled WGS sequence"/>
</dbReference>
<name>M5TY01_9BACT</name>
<organism evidence="3 4">
    <name type="scientific">Rhodopirellula sallentina SM41</name>
    <dbReference type="NCBI Taxonomy" id="1263870"/>
    <lineage>
        <taxon>Bacteria</taxon>
        <taxon>Pseudomonadati</taxon>
        <taxon>Planctomycetota</taxon>
        <taxon>Planctomycetia</taxon>
        <taxon>Pirellulales</taxon>
        <taxon>Pirellulaceae</taxon>
        <taxon>Rhodopirellula</taxon>
    </lineage>
</organism>
<keyword evidence="1" id="KW-0472">Membrane</keyword>
<dbReference type="PATRIC" id="fig|1263870.3.peg.4773"/>
<keyword evidence="1" id="KW-1133">Transmembrane helix</keyword>
<protein>
    <submittedName>
        <fullName evidence="3">von willebrand factor type a</fullName>
    </submittedName>
</protein>
<dbReference type="InterPro" id="IPR036465">
    <property type="entry name" value="vWFA_dom_sf"/>
</dbReference>
<dbReference type="CDD" id="cd00198">
    <property type="entry name" value="vWFA"/>
    <property type="match status" value="1"/>
</dbReference>
<dbReference type="Gene3D" id="3.40.50.410">
    <property type="entry name" value="von Willebrand factor, type A domain"/>
    <property type="match status" value="1"/>
</dbReference>